<protein>
    <submittedName>
        <fullName evidence="1">Uncharacterized protein</fullName>
    </submittedName>
</protein>
<dbReference type="AlphaFoldDB" id="A0AAW2LNM6"/>
<evidence type="ECO:0000313" key="1">
    <source>
        <dbReference type="EMBL" id="KAL0320263.1"/>
    </source>
</evidence>
<reference evidence="1" key="2">
    <citation type="journal article" date="2024" name="Plant">
        <title>Genomic evolution and insights into agronomic trait innovations of Sesamum species.</title>
        <authorList>
            <person name="Miao H."/>
            <person name="Wang L."/>
            <person name="Qu L."/>
            <person name="Liu H."/>
            <person name="Sun Y."/>
            <person name="Le M."/>
            <person name="Wang Q."/>
            <person name="Wei S."/>
            <person name="Zheng Y."/>
            <person name="Lin W."/>
            <person name="Duan Y."/>
            <person name="Cao H."/>
            <person name="Xiong S."/>
            <person name="Wang X."/>
            <person name="Wei L."/>
            <person name="Li C."/>
            <person name="Ma Q."/>
            <person name="Ju M."/>
            <person name="Zhao R."/>
            <person name="Li G."/>
            <person name="Mu C."/>
            <person name="Tian Q."/>
            <person name="Mei H."/>
            <person name="Zhang T."/>
            <person name="Gao T."/>
            <person name="Zhang H."/>
        </authorList>
    </citation>
    <scope>NUCLEOTIDE SEQUENCE</scope>
    <source>
        <strain evidence="1">G02</strain>
    </source>
</reference>
<name>A0AAW2LNM6_SESRA</name>
<organism evidence="1">
    <name type="scientific">Sesamum radiatum</name>
    <name type="common">Black benniseed</name>
    <dbReference type="NCBI Taxonomy" id="300843"/>
    <lineage>
        <taxon>Eukaryota</taxon>
        <taxon>Viridiplantae</taxon>
        <taxon>Streptophyta</taxon>
        <taxon>Embryophyta</taxon>
        <taxon>Tracheophyta</taxon>
        <taxon>Spermatophyta</taxon>
        <taxon>Magnoliopsida</taxon>
        <taxon>eudicotyledons</taxon>
        <taxon>Gunneridae</taxon>
        <taxon>Pentapetalae</taxon>
        <taxon>asterids</taxon>
        <taxon>lamiids</taxon>
        <taxon>Lamiales</taxon>
        <taxon>Pedaliaceae</taxon>
        <taxon>Sesamum</taxon>
    </lineage>
</organism>
<comment type="caution">
    <text evidence="1">The sequence shown here is derived from an EMBL/GenBank/DDBJ whole genome shotgun (WGS) entry which is preliminary data.</text>
</comment>
<gene>
    <name evidence="1" type="ORF">Sradi_5287800</name>
</gene>
<dbReference type="EMBL" id="JACGWJ010000024">
    <property type="protein sequence ID" value="KAL0320263.1"/>
    <property type="molecule type" value="Genomic_DNA"/>
</dbReference>
<sequence length="130" mass="15020">MVPPNHKFSLPGLGRRIRRPPDGYFTVYATYFDAGFSIPPYLLLVRIIRSYDICVSQLTPNSFMCFEGWRCRLRELELLVNLQSFHALWTVLRVADVSTSTDDGHYFYFPPQKACRFLDGFVSSKGPCKE</sequence>
<proteinExistence type="predicted"/>
<reference evidence="1" key="1">
    <citation type="submission" date="2020-06" db="EMBL/GenBank/DDBJ databases">
        <authorList>
            <person name="Li T."/>
            <person name="Hu X."/>
            <person name="Zhang T."/>
            <person name="Song X."/>
            <person name="Zhang H."/>
            <person name="Dai N."/>
            <person name="Sheng W."/>
            <person name="Hou X."/>
            <person name="Wei L."/>
        </authorList>
    </citation>
    <scope>NUCLEOTIDE SEQUENCE</scope>
    <source>
        <strain evidence="1">G02</strain>
        <tissue evidence="1">Leaf</tissue>
    </source>
</reference>
<accession>A0AAW2LNM6</accession>